<evidence type="ECO:0000313" key="4">
    <source>
        <dbReference type="Proteomes" id="UP001370490"/>
    </source>
</evidence>
<proteinExistence type="predicted"/>
<comment type="caution">
    <text evidence="3">The sequence shown here is derived from an EMBL/GenBank/DDBJ whole genome shotgun (WGS) entry which is preliminary data.</text>
</comment>
<dbReference type="Proteomes" id="UP001370490">
    <property type="component" value="Unassembled WGS sequence"/>
</dbReference>
<evidence type="ECO:0000256" key="2">
    <source>
        <dbReference type="SAM" id="MobiDB-lite"/>
    </source>
</evidence>
<dbReference type="PANTHER" id="PTHR36402">
    <property type="entry name" value="EXPRESSED PROTEIN"/>
    <property type="match status" value="1"/>
</dbReference>
<dbReference type="EMBL" id="JBAMMX010000012">
    <property type="protein sequence ID" value="KAK6930706.1"/>
    <property type="molecule type" value="Genomic_DNA"/>
</dbReference>
<organism evidence="3 4">
    <name type="scientific">Dillenia turbinata</name>
    <dbReference type="NCBI Taxonomy" id="194707"/>
    <lineage>
        <taxon>Eukaryota</taxon>
        <taxon>Viridiplantae</taxon>
        <taxon>Streptophyta</taxon>
        <taxon>Embryophyta</taxon>
        <taxon>Tracheophyta</taxon>
        <taxon>Spermatophyta</taxon>
        <taxon>Magnoliopsida</taxon>
        <taxon>eudicotyledons</taxon>
        <taxon>Gunneridae</taxon>
        <taxon>Pentapetalae</taxon>
        <taxon>Dilleniales</taxon>
        <taxon>Dilleniaceae</taxon>
        <taxon>Dillenia</taxon>
    </lineage>
</organism>
<keyword evidence="1" id="KW-0175">Coiled coil</keyword>
<feature type="compositionally biased region" description="Polar residues" evidence="2">
    <location>
        <begin position="12"/>
        <end position="35"/>
    </location>
</feature>
<accession>A0AAN8ZA66</accession>
<feature type="region of interest" description="Disordered" evidence="2">
    <location>
        <begin position="1"/>
        <end position="43"/>
    </location>
</feature>
<evidence type="ECO:0000313" key="3">
    <source>
        <dbReference type="EMBL" id="KAK6930706.1"/>
    </source>
</evidence>
<evidence type="ECO:0000256" key="1">
    <source>
        <dbReference type="SAM" id="Coils"/>
    </source>
</evidence>
<name>A0AAN8ZA66_9MAGN</name>
<sequence length="198" mass="23787">MAASQALLRRTSLLSKPSTRQLPQFLRSNSTTTTPAHHEEHQRNHTYLKPSDYISSWVTPKTPIEAEAKLASLRREYAKKVKELRKEYWHEMELQRIEKQRKDEATREAIRVEREQRKALKAKEAEAKAKERKVAEEEFRQMLLKEREEKLENWRMKEKLRVEKMTEEKEVLHRKSSLWIDESELEKKILDAMVYAHH</sequence>
<reference evidence="3 4" key="1">
    <citation type="submission" date="2023-12" db="EMBL/GenBank/DDBJ databases">
        <title>A high-quality genome assembly for Dillenia turbinata (Dilleniales).</title>
        <authorList>
            <person name="Chanderbali A."/>
        </authorList>
    </citation>
    <scope>NUCLEOTIDE SEQUENCE [LARGE SCALE GENOMIC DNA]</scope>
    <source>
        <strain evidence="3">LSX21</strain>
        <tissue evidence="3">Leaf</tissue>
    </source>
</reference>
<feature type="coiled-coil region" evidence="1">
    <location>
        <begin position="67"/>
        <end position="140"/>
    </location>
</feature>
<dbReference type="AlphaFoldDB" id="A0AAN8ZA66"/>
<protein>
    <submittedName>
        <fullName evidence="3">Uncharacterized protein</fullName>
    </submittedName>
</protein>
<dbReference type="PANTHER" id="PTHR36402:SF1">
    <property type="entry name" value="EXPRESSED PROTEIN"/>
    <property type="match status" value="1"/>
</dbReference>
<gene>
    <name evidence="3" type="ORF">RJ641_004800</name>
</gene>
<keyword evidence="4" id="KW-1185">Reference proteome</keyword>